<dbReference type="InterPro" id="IPR029063">
    <property type="entry name" value="SAM-dependent_MTases_sf"/>
</dbReference>
<dbReference type="AlphaFoldDB" id="A0A370Q4H6"/>
<evidence type="ECO:0008006" key="3">
    <source>
        <dbReference type="Google" id="ProtNLM"/>
    </source>
</evidence>
<gene>
    <name evidence="1" type="ORF">C8D94_10835</name>
</gene>
<organism evidence="1 2">
    <name type="scientific">Marinirhabdus gelatinilytica</name>
    <dbReference type="NCBI Taxonomy" id="1703343"/>
    <lineage>
        <taxon>Bacteria</taxon>
        <taxon>Pseudomonadati</taxon>
        <taxon>Bacteroidota</taxon>
        <taxon>Flavobacteriia</taxon>
        <taxon>Flavobacteriales</taxon>
        <taxon>Flavobacteriaceae</taxon>
    </lineage>
</organism>
<accession>A0A370Q4H6</accession>
<protein>
    <recommendedName>
        <fullName evidence="3">Nodulation protein NoeA</fullName>
    </recommendedName>
</protein>
<dbReference type="Gene3D" id="3.40.50.150">
    <property type="entry name" value="Vaccinia Virus protein VP39"/>
    <property type="match status" value="1"/>
</dbReference>
<sequence>MIPMSTKNKTSTTLTAKHQASFRDPSGYMFHDGDILRRVIKPIYFPQYKKLRDSGFFNTLIKQGLLIPHTETQVEDDTIIITPEPIPFITNPYEWSFQQFKHAALHTLKIQKYALSKGFILKDASAYNVTFHKGKPVFIDTLSFDFYEEDTPWRAYKQFITHFFGPLVLAKYHGTEIFKMLQTHIDGIPVKLISSMLPGKTKLSATIHTNIHLLAKMESKHSEDYKAETKVAKLSKKAQNNILESLFNFIKKLELKETTEWGNYYDKTNYEKAAFEGKKKLIKEWVTPLNPQRLIDVGGNDGTFARTVLDKVPDVIVTDIDSNAVDHNYTQVQQNKEANMLPFVCDVLQPAPGIGFNNTERNSLIDRLQTYAPDVTMALALIHHITLSGNVPFEKSAEFFAKFSETLIIEFPKREDSWVESLLVRKREFINHFDFYNENDFEAGYSQFYTIVKKEPVQGTKRILYLMKRK</sequence>
<dbReference type="Proteomes" id="UP000255317">
    <property type="component" value="Unassembled WGS sequence"/>
</dbReference>
<evidence type="ECO:0000313" key="1">
    <source>
        <dbReference type="EMBL" id="RDK83247.1"/>
    </source>
</evidence>
<name>A0A370Q4H6_9FLAO</name>
<proteinExistence type="predicted"/>
<dbReference type="SUPFAM" id="SSF53335">
    <property type="entry name" value="S-adenosyl-L-methionine-dependent methyltransferases"/>
    <property type="match status" value="1"/>
</dbReference>
<reference evidence="1 2" key="1">
    <citation type="submission" date="2018-07" db="EMBL/GenBank/DDBJ databases">
        <title>Genomic Encyclopedia of Type Strains, Phase IV (KMG-IV): sequencing the most valuable type-strain genomes for metagenomic binning, comparative biology and taxonomic classification.</title>
        <authorList>
            <person name="Goeker M."/>
        </authorList>
    </citation>
    <scope>NUCLEOTIDE SEQUENCE [LARGE SCALE GENOMIC DNA]</scope>
    <source>
        <strain evidence="1 2">DSM 101478</strain>
    </source>
</reference>
<keyword evidence="2" id="KW-1185">Reference proteome</keyword>
<evidence type="ECO:0000313" key="2">
    <source>
        <dbReference type="Proteomes" id="UP000255317"/>
    </source>
</evidence>
<dbReference type="EMBL" id="QRAO01000008">
    <property type="protein sequence ID" value="RDK83247.1"/>
    <property type="molecule type" value="Genomic_DNA"/>
</dbReference>
<comment type="caution">
    <text evidence="1">The sequence shown here is derived from an EMBL/GenBank/DDBJ whole genome shotgun (WGS) entry which is preliminary data.</text>
</comment>